<keyword evidence="4 6" id="KW-0067">ATP-binding</keyword>
<dbReference type="EMBL" id="DF820466">
    <property type="protein sequence ID" value="GAK57905.1"/>
    <property type="molecule type" value="Genomic_DNA"/>
</dbReference>
<evidence type="ECO:0000256" key="4">
    <source>
        <dbReference type="ARBA" id="ARBA00022840"/>
    </source>
</evidence>
<dbReference type="PROSITE" id="PS50893">
    <property type="entry name" value="ABC_TRANSPORTER_2"/>
    <property type="match status" value="1"/>
</dbReference>
<dbReference type="SUPFAM" id="SSF52540">
    <property type="entry name" value="P-loop containing nucleoside triphosphate hydrolases"/>
    <property type="match status" value="1"/>
</dbReference>
<dbReference type="GO" id="GO:0140359">
    <property type="term" value="F:ABC-type transporter activity"/>
    <property type="evidence" value="ECO:0007669"/>
    <property type="project" value="InterPro"/>
</dbReference>
<dbReference type="AlphaFoldDB" id="A0A081C000"/>
<keyword evidence="2" id="KW-0813">Transport</keyword>
<dbReference type="STRING" id="1499967.U27_04877"/>
<proteinExistence type="inferred from homology"/>
<evidence type="ECO:0000256" key="1">
    <source>
        <dbReference type="ARBA" id="ARBA00005417"/>
    </source>
</evidence>
<dbReference type="Pfam" id="PF00005">
    <property type="entry name" value="ABC_tran"/>
    <property type="match status" value="1"/>
</dbReference>
<comment type="similarity">
    <text evidence="1">Belongs to the ABC transporter superfamily.</text>
</comment>
<dbReference type="InterPro" id="IPR015860">
    <property type="entry name" value="ABC_transpr_TagH-like"/>
</dbReference>
<dbReference type="Gene3D" id="3.40.50.300">
    <property type="entry name" value="P-loop containing nucleotide triphosphate hydrolases"/>
    <property type="match status" value="1"/>
</dbReference>
<name>A0A081C000_VECG1</name>
<organism evidence="6">
    <name type="scientific">Vecturithrix granuli</name>
    <dbReference type="NCBI Taxonomy" id="1499967"/>
    <lineage>
        <taxon>Bacteria</taxon>
        <taxon>Candidatus Moduliflexota</taxon>
        <taxon>Candidatus Vecturitrichia</taxon>
        <taxon>Candidatus Vecturitrichales</taxon>
        <taxon>Candidatus Vecturitrichaceae</taxon>
        <taxon>Candidatus Vecturithrix</taxon>
    </lineage>
</organism>
<dbReference type="InterPro" id="IPR003439">
    <property type="entry name" value="ABC_transporter-like_ATP-bd"/>
</dbReference>
<dbReference type="InterPro" id="IPR050683">
    <property type="entry name" value="Bact_Polysacc_Export_ATP-bd"/>
</dbReference>
<dbReference type="InterPro" id="IPR017871">
    <property type="entry name" value="ABC_transporter-like_CS"/>
</dbReference>
<evidence type="ECO:0000256" key="2">
    <source>
        <dbReference type="ARBA" id="ARBA00022448"/>
    </source>
</evidence>
<dbReference type="GO" id="GO:0016020">
    <property type="term" value="C:membrane"/>
    <property type="evidence" value="ECO:0007669"/>
    <property type="project" value="InterPro"/>
</dbReference>
<evidence type="ECO:0000313" key="6">
    <source>
        <dbReference type="EMBL" id="GAK57905.1"/>
    </source>
</evidence>
<evidence type="ECO:0000313" key="7">
    <source>
        <dbReference type="Proteomes" id="UP000030661"/>
    </source>
</evidence>
<dbReference type="InterPro" id="IPR003593">
    <property type="entry name" value="AAA+_ATPase"/>
</dbReference>
<protein>
    <submittedName>
        <fullName evidence="6">ABC transporter, ATP-binding protein</fullName>
    </submittedName>
</protein>
<sequence length="435" mass="49275">MNETVIKIENLSKLYRLGQIGTGTLSHDLNRWWAKVRGKEDPYAKIGQVNDRTKQAASDYVWALKDINLEVKHGEVLGIIGRNGAGKSTLLKLISRITAPTTGEIKAKGRIASLLEVGTGMHPEMTARENIYLNGAILGMKRQEIARKFDDIVEFAGCAMYVDTPVKRYSSGMRVRLGFAVAAFLEPDILIVDEVLAVGDAEFQKKAIGKMKEVSTSEGRTVLFVSHNMSAVKNLCKRIVLIDEGHIMFESDDVGAGIRHYLHIEQDGQLCSGEWRNRQGISENQYVDLLRFYVTNEDEHILRDIHRNNTPIYLCAEINIKQLHEYLSFAYFLYDTEGDLVYLSSSADKTKQEWPRFREGFQKVYTQIPARFLNGGRYIVELKAIIQGESILKDIEKAKPIISFEIRGGMSDSPFWPEGTHRKGILAPIFDWKVR</sequence>
<reference evidence="6" key="1">
    <citation type="journal article" date="2015" name="PeerJ">
        <title>First genomic representation of candidate bacterial phylum KSB3 points to enhanced environmental sensing as a trigger of wastewater bulking.</title>
        <authorList>
            <person name="Sekiguchi Y."/>
            <person name="Ohashi A."/>
            <person name="Parks D.H."/>
            <person name="Yamauchi T."/>
            <person name="Tyson G.W."/>
            <person name="Hugenholtz P."/>
        </authorList>
    </citation>
    <scope>NUCLEOTIDE SEQUENCE [LARGE SCALE GENOMIC DNA]</scope>
</reference>
<dbReference type="PANTHER" id="PTHR46743">
    <property type="entry name" value="TEICHOIC ACIDS EXPORT ATP-BINDING PROTEIN TAGH"/>
    <property type="match status" value="1"/>
</dbReference>
<dbReference type="PANTHER" id="PTHR46743:SF2">
    <property type="entry name" value="TEICHOIC ACIDS EXPORT ATP-BINDING PROTEIN TAGH"/>
    <property type="match status" value="1"/>
</dbReference>
<dbReference type="Proteomes" id="UP000030661">
    <property type="component" value="Unassembled WGS sequence"/>
</dbReference>
<dbReference type="PROSITE" id="PS00211">
    <property type="entry name" value="ABC_TRANSPORTER_1"/>
    <property type="match status" value="1"/>
</dbReference>
<dbReference type="InterPro" id="IPR027417">
    <property type="entry name" value="P-loop_NTPase"/>
</dbReference>
<gene>
    <name evidence="6" type="ORF">U27_04877</name>
</gene>
<dbReference type="GO" id="GO:0016887">
    <property type="term" value="F:ATP hydrolysis activity"/>
    <property type="evidence" value="ECO:0007669"/>
    <property type="project" value="InterPro"/>
</dbReference>
<evidence type="ECO:0000259" key="5">
    <source>
        <dbReference type="PROSITE" id="PS50893"/>
    </source>
</evidence>
<evidence type="ECO:0000256" key="3">
    <source>
        <dbReference type="ARBA" id="ARBA00022741"/>
    </source>
</evidence>
<dbReference type="GO" id="GO:0005524">
    <property type="term" value="F:ATP binding"/>
    <property type="evidence" value="ECO:0007669"/>
    <property type="project" value="UniProtKB-KW"/>
</dbReference>
<keyword evidence="3" id="KW-0547">Nucleotide-binding</keyword>
<dbReference type="SMART" id="SM00382">
    <property type="entry name" value="AAA"/>
    <property type="match status" value="1"/>
</dbReference>
<dbReference type="HOGENOM" id="CLU_000604_101_4_0"/>
<dbReference type="CDD" id="cd03220">
    <property type="entry name" value="ABC_KpsT_Wzt"/>
    <property type="match status" value="1"/>
</dbReference>
<dbReference type="eggNOG" id="COG1134">
    <property type="taxonomic scope" value="Bacteria"/>
</dbReference>
<keyword evidence="7" id="KW-1185">Reference proteome</keyword>
<feature type="domain" description="ABC transporter" evidence="5">
    <location>
        <begin position="47"/>
        <end position="269"/>
    </location>
</feature>
<accession>A0A081C000</accession>